<name>A0A2N3IVQ9_AERSO</name>
<dbReference type="PANTHER" id="PTHR43201">
    <property type="entry name" value="ACYL-COA SYNTHETASE"/>
    <property type="match status" value="1"/>
</dbReference>
<gene>
    <name evidence="6" type="primary">entE</name>
    <name evidence="6" type="ORF">AOX56_18640</name>
</gene>
<comment type="caution">
    <text evidence="6">The sequence shown here is derived from an EMBL/GenBank/DDBJ whole genome shotgun (WGS) entry which is preliminary data.</text>
</comment>
<evidence type="ECO:0000256" key="3">
    <source>
        <dbReference type="ARBA" id="ARBA00022598"/>
    </source>
</evidence>
<dbReference type="PANTHER" id="PTHR43201:SF5">
    <property type="entry name" value="MEDIUM-CHAIN ACYL-COA LIGASE ACSF2, MITOCHONDRIAL"/>
    <property type="match status" value="1"/>
</dbReference>
<accession>A0A2N3IVQ9</accession>
<dbReference type="Pfam" id="PF13193">
    <property type="entry name" value="AMP-binding_C"/>
    <property type="match status" value="1"/>
</dbReference>
<comment type="similarity">
    <text evidence="2">Belongs to the ATP-dependent AMP-binding enzyme family.</text>
</comment>
<proteinExistence type="inferred from homology"/>
<dbReference type="InterPro" id="IPR020845">
    <property type="entry name" value="AMP-binding_CS"/>
</dbReference>
<dbReference type="Pfam" id="PF00501">
    <property type="entry name" value="AMP-binding"/>
    <property type="match status" value="1"/>
</dbReference>
<feature type="domain" description="AMP-dependent synthetase/ligase" evidence="4">
    <location>
        <begin position="34"/>
        <end position="410"/>
    </location>
</feature>
<comment type="pathway">
    <text evidence="1">Siderophore biosynthesis.</text>
</comment>
<evidence type="ECO:0000259" key="5">
    <source>
        <dbReference type="Pfam" id="PF13193"/>
    </source>
</evidence>
<dbReference type="EC" id="2.7.7.58" evidence="6"/>
<dbReference type="InterPro" id="IPR025110">
    <property type="entry name" value="AMP-bd_C"/>
</dbReference>
<evidence type="ECO:0000259" key="4">
    <source>
        <dbReference type="Pfam" id="PF00501"/>
    </source>
</evidence>
<dbReference type="AlphaFoldDB" id="A0A2N3IVQ9"/>
<feature type="domain" description="AMP-binding enzyme C-terminal" evidence="5">
    <location>
        <begin position="461"/>
        <end position="535"/>
    </location>
</feature>
<keyword evidence="6" id="KW-0808">Transferase</keyword>
<dbReference type="Gene3D" id="3.30.300.30">
    <property type="match status" value="1"/>
</dbReference>
<dbReference type="Proteomes" id="UP000233526">
    <property type="component" value="Unassembled WGS sequence"/>
</dbReference>
<evidence type="ECO:0000313" key="7">
    <source>
        <dbReference type="Proteomes" id="UP000233526"/>
    </source>
</evidence>
<organism evidence="6 7">
    <name type="scientific">Aeromonas sobria</name>
    <dbReference type="NCBI Taxonomy" id="646"/>
    <lineage>
        <taxon>Bacteria</taxon>
        <taxon>Pseudomonadati</taxon>
        <taxon>Pseudomonadota</taxon>
        <taxon>Gammaproteobacteria</taxon>
        <taxon>Aeromonadales</taxon>
        <taxon>Aeromonadaceae</taxon>
        <taxon>Aeromonas</taxon>
    </lineage>
</organism>
<evidence type="ECO:0000256" key="2">
    <source>
        <dbReference type="ARBA" id="ARBA00006432"/>
    </source>
</evidence>
<keyword evidence="3" id="KW-0436">Ligase</keyword>
<protein>
    <submittedName>
        <fullName evidence="6">Enterobactin synthase subunit E</fullName>
        <ecNumber evidence="6">2.7.7.58</ecNumber>
    </submittedName>
</protein>
<sequence>MKPLVPFTPWPAELAAHYRAQGWWRGQPLTALLDDAAERYPERTALICGERTLSYGQLKREVDTLAARLAAHGLGHGDTALVQLPNCAEFYICWFALIRSGVVAVHALYSHQRRELVAFARQIDPSLLVLSPSHPGFVGEAGSLAALDELVPPSCQTLLFEQAEGGELQSGFTWRQPEFMASADGSPLAAIAPTPTPTPADQVAFFQLSGGSTGTPKLIPRTHDDYGYSVRQSVAVCGWDERVIYLCALPAPHNFPLSSPGALGVLYAGGCVVLAKDPSAATCLPLVQHHQVTWAALVPPALALWLEAASHYPQTSLECVQVGGARLSRAHADAVANRLGCRLQQVFGMAEGLVNYTRIEDDHWHLVNTQGRPMSPGDEVEVRDSDGRTLPDGECGELWTRGPYTFRGYFKADAHNQRAFDRDGFYCTGDLVCRLPSGHLMVVGRNKDQINRGGEKIDALEIEELLLTHPEVRQAALVAMPDLMLGERSCAFLMCREPLNLPRLRRFLREQGVADYKLPDRLVLVAQLPYTPVGKIDKQTLREQLAKECA</sequence>
<dbReference type="InterPro" id="IPR042099">
    <property type="entry name" value="ANL_N_sf"/>
</dbReference>
<evidence type="ECO:0000313" key="6">
    <source>
        <dbReference type="EMBL" id="PKQ76424.1"/>
    </source>
</evidence>
<dbReference type="InterPro" id="IPR045851">
    <property type="entry name" value="AMP-bd_C_sf"/>
</dbReference>
<dbReference type="GO" id="GO:0016779">
    <property type="term" value="F:nucleotidyltransferase activity"/>
    <property type="evidence" value="ECO:0007669"/>
    <property type="project" value="UniProtKB-KW"/>
</dbReference>
<reference evidence="6 7" key="1">
    <citation type="journal article" date="2017" name="Front. Microbiol.">
        <title>Strong Genomic and Phenotypic Heterogeneity in the Aeromonas sobria Species Complex.</title>
        <authorList>
            <person name="Gauthier J."/>
            <person name="Vincent A.T."/>
            <person name="Charette S.J."/>
            <person name="Derome N."/>
        </authorList>
    </citation>
    <scope>NUCLEOTIDE SEQUENCE [LARGE SCALE GENOMIC DNA]</scope>
    <source>
        <strain evidence="6 7">JF2635</strain>
    </source>
</reference>
<evidence type="ECO:0000256" key="1">
    <source>
        <dbReference type="ARBA" id="ARBA00004924"/>
    </source>
</evidence>
<dbReference type="Gene3D" id="3.40.50.12780">
    <property type="entry name" value="N-terminal domain of ligase-like"/>
    <property type="match status" value="1"/>
</dbReference>
<dbReference type="GO" id="GO:0031956">
    <property type="term" value="F:medium-chain fatty acid-CoA ligase activity"/>
    <property type="evidence" value="ECO:0007669"/>
    <property type="project" value="TreeGrafter"/>
</dbReference>
<keyword evidence="6" id="KW-0548">Nucleotidyltransferase</keyword>
<dbReference type="InterPro" id="IPR000873">
    <property type="entry name" value="AMP-dep_synth/lig_dom"/>
</dbReference>
<dbReference type="EMBL" id="LJZX01000042">
    <property type="protein sequence ID" value="PKQ76424.1"/>
    <property type="molecule type" value="Genomic_DNA"/>
</dbReference>
<dbReference type="PROSITE" id="PS00455">
    <property type="entry name" value="AMP_BINDING"/>
    <property type="match status" value="1"/>
</dbReference>
<dbReference type="FunFam" id="2.30.38.10:FF:000003">
    <property type="entry name" value="Vibriobactin-specific 2,3-dihydroxybenzoate-AMP ligase"/>
    <property type="match status" value="1"/>
</dbReference>
<dbReference type="SUPFAM" id="SSF56801">
    <property type="entry name" value="Acetyl-CoA synthetase-like"/>
    <property type="match status" value="1"/>
</dbReference>
<dbReference type="GO" id="GO:0006631">
    <property type="term" value="P:fatty acid metabolic process"/>
    <property type="evidence" value="ECO:0007669"/>
    <property type="project" value="TreeGrafter"/>
</dbReference>
<dbReference type="RefSeq" id="WP_101318904.1">
    <property type="nucleotide sequence ID" value="NZ_CAWNSS010000042.1"/>
</dbReference>